<feature type="signal peptide" evidence="1">
    <location>
        <begin position="1"/>
        <end position="21"/>
    </location>
</feature>
<proteinExistence type="predicted"/>
<evidence type="ECO:0008006" key="4">
    <source>
        <dbReference type="Google" id="ProtNLM"/>
    </source>
</evidence>
<name>A0A0K1P9A0_9BACT</name>
<dbReference type="PROSITE" id="PS51257">
    <property type="entry name" value="PROKAR_LIPOPROTEIN"/>
    <property type="match status" value="1"/>
</dbReference>
<dbReference type="Proteomes" id="UP000055590">
    <property type="component" value="Chromosome"/>
</dbReference>
<dbReference type="KEGG" id="vin:AKJ08_0383"/>
<dbReference type="EMBL" id="CP012332">
    <property type="protein sequence ID" value="AKU89996.1"/>
    <property type="molecule type" value="Genomic_DNA"/>
</dbReference>
<sequence>MSKLATKWFVMALAIAAMGLAACGDDKKTGTGSSELVPNPDYVCATEPAGEACMDCAMKTGECGMEGGACAEAMDKFTECAMTCEPTDKTCCFDVAMAFNKCLKDSCELAASCLPYKS</sequence>
<accession>A0A0K1P9A0</accession>
<reference evidence="2 3" key="1">
    <citation type="submission" date="2015-08" db="EMBL/GenBank/DDBJ databases">
        <authorList>
            <person name="Babu N.S."/>
            <person name="Beckwith C.J."/>
            <person name="Beseler K.G."/>
            <person name="Brison A."/>
            <person name="Carone J.V."/>
            <person name="Caskin T.P."/>
            <person name="Diamond M."/>
            <person name="Durham M.E."/>
            <person name="Foxe J.M."/>
            <person name="Go M."/>
            <person name="Henderson B.A."/>
            <person name="Jones I.B."/>
            <person name="McGettigan J.A."/>
            <person name="Micheletti S.J."/>
            <person name="Nasrallah M.E."/>
            <person name="Ortiz D."/>
            <person name="Piller C.R."/>
            <person name="Privatt S.R."/>
            <person name="Schneider S.L."/>
            <person name="Sharp S."/>
            <person name="Smith T.C."/>
            <person name="Stanton J.D."/>
            <person name="Ullery H.E."/>
            <person name="Wilson R.J."/>
            <person name="Serrano M.G."/>
            <person name="Buck G."/>
            <person name="Lee V."/>
            <person name="Wang Y."/>
            <person name="Carvalho R."/>
            <person name="Voegtly L."/>
            <person name="Shi R."/>
            <person name="Duckworth R."/>
            <person name="Johnson A."/>
            <person name="Loviza R."/>
            <person name="Walstead R."/>
            <person name="Shah Z."/>
            <person name="Kiflezghi M."/>
            <person name="Wade K."/>
            <person name="Ball S.L."/>
            <person name="Bradley K.W."/>
            <person name="Asai D.J."/>
            <person name="Bowman C.A."/>
            <person name="Russell D.A."/>
            <person name="Pope W.H."/>
            <person name="Jacobs-Sera D."/>
            <person name="Hendrix R.W."/>
            <person name="Hatfull G.F."/>
        </authorList>
    </citation>
    <scope>NUCLEOTIDE SEQUENCE [LARGE SCALE GENOMIC DNA]</scope>
    <source>
        <strain evidence="2 3">DSM 27710</strain>
    </source>
</reference>
<feature type="chain" id="PRO_5005465518" description="Lipoprotein" evidence="1">
    <location>
        <begin position="22"/>
        <end position="118"/>
    </location>
</feature>
<gene>
    <name evidence="2" type="ORF">AKJ08_0383</name>
</gene>
<evidence type="ECO:0000313" key="3">
    <source>
        <dbReference type="Proteomes" id="UP000055590"/>
    </source>
</evidence>
<dbReference type="AlphaFoldDB" id="A0A0K1P9A0"/>
<evidence type="ECO:0000313" key="2">
    <source>
        <dbReference type="EMBL" id="AKU89996.1"/>
    </source>
</evidence>
<keyword evidence="3" id="KW-1185">Reference proteome</keyword>
<protein>
    <recommendedName>
        <fullName evidence="4">Lipoprotein</fullName>
    </recommendedName>
</protein>
<evidence type="ECO:0000256" key="1">
    <source>
        <dbReference type="SAM" id="SignalP"/>
    </source>
</evidence>
<dbReference type="STRING" id="1391653.AKJ08_0383"/>
<keyword evidence="1" id="KW-0732">Signal</keyword>
<organism evidence="2 3">
    <name type="scientific">Vulgatibacter incomptus</name>
    <dbReference type="NCBI Taxonomy" id="1391653"/>
    <lineage>
        <taxon>Bacteria</taxon>
        <taxon>Pseudomonadati</taxon>
        <taxon>Myxococcota</taxon>
        <taxon>Myxococcia</taxon>
        <taxon>Myxococcales</taxon>
        <taxon>Cystobacterineae</taxon>
        <taxon>Vulgatibacteraceae</taxon>
        <taxon>Vulgatibacter</taxon>
    </lineage>
</organism>
<dbReference type="RefSeq" id="WP_050724504.1">
    <property type="nucleotide sequence ID" value="NZ_CP012332.1"/>
</dbReference>